<dbReference type="STRING" id="336566.ABB30_06030"/>
<protein>
    <recommendedName>
        <fullName evidence="2">BPL/LPL catalytic domain-containing protein</fullName>
    </recommendedName>
</protein>
<dbReference type="AlphaFoldDB" id="A0A0R0DI12"/>
<dbReference type="SUPFAM" id="SSF46785">
    <property type="entry name" value="Winged helix' DNA-binding domain"/>
    <property type="match status" value="1"/>
</dbReference>
<dbReference type="Proteomes" id="UP000050956">
    <property type="component" value="Unassembled WGS sequence"/>
</dbReference>
<dbReference type="InterPro" id="IPR036390">
    <property type="entry name" value="WH_DNA-bd_sf"/>
</dbReference>
<evidence type="ECO:0000259" key="2">
    <source>
        <dbReference type="PROSITE" id="PS51733"/>
    </source>
</evidence>
<dbReference type="EMBL" id="LDJM01000014">
    <property type="protein sequence ID" value="KRG77959.1"/>
    <property type="molecule type" value="Genomic_DNA"/>
</dbReference>
<dbReference type="GO" id="GO:0005737">
    <property type="term" value="C:cytoplasm"/>
    <property type="evidence" value="ECO:0007669"/>
    <property type="project" value="TreeGrafter"/>
</dbReference>
<accession>A0A0R0DI12</accession>
<feature type="domain" description="BPL/LPL catalytic" evidence="2">
    <location>
        <begin position="76"/>
        <end position="255"/>
    </location>
</feature>
<dbReference type="InterPro" id="IPR004143">
    <property type="entry name" value="BPL_LPL_catalytic"/>
</dbReference>
<dbReference type="PANTHER" id="PTHR12835">
    <property type="entry name" value="BIOTIN PROTEIN LIGASE"/>
    <property type="match status" value="1"/>
</dbReference>
<dbReference type="PROSITE" id="PS51733">
    <property type="entry name" value="BPL_LPL_CATALYTIC"/>
    <property type="match status" value="1"/>
</dbReference>
<sequence length="320" mass="33815">MDEQRLLALLMAGPQSVGQLARDLAAPVDTVRAPLQALAEAGIVQPLPDEVWQLCHVPDLHDALRIVQGLGATARAGLGQLQVCWQVDSTNSELLRRAPPDDGVTVLLAERQHGGRGRRGRVWSSPLARHVYLSLACPFEQGIRAMAGLSLVVGVLAGEALRGAGLAGVGVKWPNDLLLDGHKLGGILVESRGSAQGPALAVIGIGINVHGTQAGHPAIDQPWTSIDAHCAALASRDRVVQVLLESLLPGLHQFKQLGLPAFVQRYAALDVLAGAPVWIEQNGQRQAAQAIGLAEDGALRVVDCHGERRLHAGDVSVRKQ</sequence>
<name>A0A0R0DI12_9GAMM</name>
<keyword evidence="4" id="KW-1185">Reference proteome</keyword>
<dbReference type="InterPro" id="IPR036388">
    <property type="entry name" value="WH-like_DNA-bd_sf"/>
</dbReference>
<dbReference type="Gene3D" id="3.30.930.10">
    <property type="entry name" value="Bira Bifunctional Protein, Domain 2"/>
    <property type="match status" value="1"/>
</dbReference>
<comment type="caution">
    <text evidence="3">The sequence shown here is derived from an EMBL/GenBank/DDBJ whole genome shotgun (WGS) entry which is preliminary data.</text>
</comment>
<proteinExistence type="predicted"/>
<dbReference type="PATRIC" id="fig|336566.3.peg.546"/>
<evidence type="ECO:0000313" key="4">
    <source>
        <dbReference type="Proteomes" id="UP000050956"/>
    </source>
</evidence>
<dbReference type="Gene3D" id="2.30.30.100">
    <property type="match status" value="1"/>
</dbReference>
<dbReference type="Gene3D" id="1.10.10.10">
    <property type="entry name" value="Winged helix-like DNA-binding domain superfamily/Winged helix DNA-binding domain"/>
    <property type="match status" value="1"/>
</dbReference>
<dbReference type="InterPro" id="IPR045864">
    <property type="entry name" value="aa-tRNA-synth_II/BPL/LPL"/>
</dbReference>
<dbReference type="PANTHER" id="PTHR12835:SF5">
    <property type="entry name" value="BIOTIN--PROTEIN LIGASE"/>
    <property type="match status" value="1"/>
</dbReference>
<dbReference type="SUPFAM" id="SSF55681">
    <property type="entry name" value="Class II aaRS and biotin synthetases"/>
    <property type="match status" value="1"/>
</dbReference>
<evidence type="ECO:0000256" key="1">
    <source>
        <dbReference type="ARBA" id="ARBA00022598"/>
    </source>
</evidence>
<dbReference type="GO" id="GO:0004077">
    <property type="term" value="F:biotin--[biotin carboxyl-carrier protein] ligase activity"/>
    <property type="evidence" value="ECO:0007669"/>
    <property type="project" value="InterPro"/>
</dbReference>
<dbReference type="Pfam" id="PF03099">
    <property type="entry name" value="BPL_LplA_LipB"/>
    <property type="match status" value="1"/>
</dbReference>
<reference evidence="3 4" key="1">
    <citation type="submission" date="2015-05" db="EMBL/GenBank/DDBJ databases">
        <title>Genome sequencing and analysis of members of genus Stenotrophomonas.</title>
        <authorList>
            <person name="Patil P.P."/>
            <person name="Midha S."/>
            <person name="Patil P.B."/>
        </authorList>
    </citation>
    <scope>NUCLEOTIDE SEQUENCE [LARGE SCALE GENOMIC DNA]</scope>
    <source>
        <strain evidence="3 4">DSM 24757</strain>
    </source>
</reference>
<keyword evidence="1" id="KW-0436">Ligase</keyword>
<evidence type="ECO:0000313" key="3">
    <source>
        <dbReference type="EMBL" id="KRG77959.1"/>
    </source>
</evidence>
<dbReference type="InterPro" id="IPR004408">
    <property type="entry name" value="Biotin_CoA_COase_ligase"/>
</dbReference>
<dbReference type="CDD" id="cd16442">
    <property type="entry name" value="BPL"/>
    <property type="match status" value="1"/>
</dbReference>
<gene>
    <name evidence="3" type="ORF">ABB30_06030</name>
</gene>
<dbReference type="NCBIfam" id="TIGR00121">
    <property type="entry name" value="birA_ligase"/>
    <property type="match status" value="1"/>
</dbReference>
<dbReference type="RefSeq" id="WP_245626434.1">
    <property type="nucleotide sequence ID" value="NZ_LDJM01000014.1"/>
</dbReference>
<organism evidence="3 4">
    <name type="scientific">Stenotrophomonas ginsengisoli</name>
    <dbReference type="NCBI Taxonomy" id="336566"/>
    <lineage>
        <taxon>Bacteria</taxon>
        <taxon>Pseudomonadati</taxon>
        <taxon>Pseudomonadota</taxon>
        <taxon>Gammaproteobacteria</taxon>
        <taxon>Lysobacterales</taxon>
        <taxon>Lysobacteraceae</taxon>
        <taxon>Stenotrophomonas</taxon>
    </lineage>
</organism>